<evidence type="ECO:0000256" key="1">
    <source>
        <dbReference type="ARBA" id="ARBA00009176"/>
    </source>
</evidence>
<dbReference type="VEuPathDB" id="FungiDB:GWK60_F02321"/>
<dbReference type="VEuPathDB" id="FungiDB:GVI51_F02321"/>
<keyword evidence="3" id="KW-0326">Glycosidase</keyword>
<evidence type="ECO:0000313" key="7">
    <source>
        <dbReference type="Proteomes" id="UP000054886"/>
    </source>
</evidence>
<dbReference type="EMBL" id="LLZZ01000022">
    <property type="protein sequence ID" value="KTB12429.1"/>
    <property type="molecule type" value="Genomic_DNA"/>
</dbReference>
<evidence type="ECO:0000256" key="3">
    <source>
        <dbReference type="ARBA" id="ARBA00023295"/>
    </source>
</evidence>
<gene>
    <name evidence="5" type="primary">urh1</name>
    <name evidence="6" type="ORF">AO440_001208</name>
</gene>
<dbReference type="InterPro" id="IPR023186">
    <property type="entry name" value="IUNH"/>
</dbReference>
<dbReference type="AlphaFoldDB" id="Q0JW44"/>
<dbReference type="Proteomes" id="UP000054886">
    <property type="component" value="Unassembled WGS sequence"/>
</dbReference>
<dbReference type="GO" id="GO:0006216">
    <property type="term" value="P:cytidine catabolic process"/>
    <property type="evidence" value="ECO:0007669"/>
    <property type="project" value="EnsemblFungi"/>
</dbReference>
<dbReference type="GeneID" id="2887722"/>
<dbReference type="GO" id="GO:0006218">
    <property type="term" value="P:uridine catabolic process"/>
    <property type="evidence" value="ECO:0007669"/>
    <property type="project" value="EnsemblFungi"/>
</dbReference>
<dbReference type="VEuPathDB" id="FungiDB:CAGL0F02585g"/>
<keyword evidence="2" id="KW-0378">Hydrolase</keyword>
<dbReference type="Gene3D" id="3.90.245.10">
    <property type="entry name" value="Ribonucleoside hydrolase-like"/>
    <property type="match status" value="1"/>
</dbReference>
<dbReference type="GO" id="GO:0070635">
    <property type="term" value="F:nicotinamide riboside hydrolase activity"/>
    <property type="evidence" value="ECO:0007669"/>
    <property type="project" value="EnsemblFungi"/>
</dbReference>
<dbReference type="OMA" id="WVGVETK"/>
<dbReference type="PANTHER" id="PTHR12304">
    <property type="entry name" value="INOSINE-URIDINE PREFERRING NUCLEOSIDE HYDROLASE"/>
    <property type="match status" value="1"/>
</dbReference>
<dbReference type="KEGG" id="cgr:2887722"/>
<reference evidence="5" key="1">
    <citation type="submission" date="2006-07" db="EMBL/GenBank/DDBJ databases">
        <title>The Candida albicans orthologues of yeast meiotic genes, DIT1 and DIT2, are functional and contribute to virulence.</title>
        <authorList>
            <person name="Bito A."/>
        </authorList>
    </citation>
    <scope>NUCLEOTIDE SEQUENCE</scope>
    <source>
        <strain evidence="5">ATCC2001</strain>
    </source>
</reference>
<evidence type="ECO:0000256" key="2">
    <source>
        <dbReference type="ARBA" id="ARBA00022801"/>
    </source>
</evidence>
<evidence type="ECO:0000313" key="6">
    <source>
        <dbReference type="EMBL" id="KTB12429.1"/>
    </source>
</evidence>
<dbReference type="InterPro" id="IPR015910">
    <property type="entry name" value="I/U_nuclsd_hydro_CS"/>
</dbReference>
<dbReference type="GO" id="GO:0070636">
    <property type="term" value="F:nicotinic acid riboside hydrolase activity"/>
    <property type="evidence" value="ECO:0007669"/>
    <property type="project" value="EnsemblFungi"/>
</dbReference>
<dbReference type="GO" id="GO:0006152">
    <property type="term" value="P:purine nucleoside catabolic process"/>
    <property type="evidence" value="ECO:0007669"/>
    <property type="project" value="TreeGrafter"/>
</dbReference>
<reference evidence="6 7" key="2">
    <citation type="submission" date="2015-10" db="EMBL/GenBank/DDBJ databases">
        <title>Draft genomes sequences of Candida glabrata isolates 1A, 1B, 2A, 2B, 3A and 3B.</title>
        <authorList>
            <person name="Haavelsrud O.E."/>
            <person name="Gaustad P."/>
        </authorList>
    </citation>
    <scope>NUCLEOTIDE SEQUENCE [LARGE SCALE GENOMIC DNA]</scope>
    <source>
        <strain evidence="6">910700640</strain>
    </source>
</reference>
<dbReference type="GO" id="GO:0019358">
    <property type="term" value="P:nicotinate nucleotide salvage"/>
    <property type="evidence" value="ECO:0007669"/>
    <property type="project" value="EnsemblFungi"/>
</dbReference>
<dbReference type="VEuPathDB" id="FungiDB:B1J91_F02585g"/>
<dbReference type="Pfam" id="PF01156">
    <property type="entry name" value="IU_nuc_hydro"/>
    <property type="match status" value="1"/>
</dbReference>
<dbReference type="EMBL" id="AM286195">
    <property type="protein sequence ID" value="CAL07958.1"/>
    <property type="molecule type" value="Genomic_DNA"/>
</dbReference>
<evidence type="ECO:0000313" key="5">
    <source>
        <dbReference type="EMBL" id="CAL07958.1"/>
    </source>
</evidence>
<dbReference type="GO" id="GO:0005829">
    <property type="term" value="C:cytosol"/>
    <property type="evidence" value="ECO:0007669"/>
    <property type="project" value="TreeGrafter"/>
</dbReference>
<dbReference type="GO" id="GO:0008477">
    <property type="term" value="F:purine nucleosidase activity"/>
    <property type="evidence" value="ECO:0007669"/>
    <property type="project" value="TreeGrafter"/>
</dbReference>
<feature type="domain" description="Inosine/uridine-preferring nucleoside hydrolase" evidence="4">
    <location>
        <begin position="8"/>
        <end position="322"/>
    </location>
</feature>
<accession>Q0JW44</accession>
<protein>
    <submittedName>
        <fullName evidence="6">Uridine nucleosidase</fullName>
    </submittedName>
</protein>
<comment type="similarity">
    <text evidence="1">Belongs to the IUNH family.</text>
</comment>
<dbReference type="GO" id="GO:0008655">
    <property type="term" value="P:pyrimidine-containing compound salvage"/>
    <property type="evidence" value="ECO:0007669"/>
    <property type="project" value="EnsemblFungi"/>
</dbReference>
<dbReference type="PANTHER" id="PTHR12304:SF4">
    <property type="entry name" value="URIDINE NUCLEOSIDASE"/>
    <property type="match status" value="1"/>
</dbReference>
<proteinExistence type="inferred from homology"/>
<dbReference type="InterPro" id="IPR001910">
    <property type="entry name" value="Inosine/uridine_hydrolase_dom"/>
</dbReference>
<dbReference type="RefSeq" id="XP_446082.1">
    <property type="nucleotide sequence ID" value="XM_446082.1"/>
</dbReference>
<dbReference type="PROSITE" id="PS01247">
    <property type="entry name" value="IUNH"/>
    <property type="match status" value="1"/>
</dbReference>
<organism evidence="5">
    <name type="scientific">Candida glabrata</name>
    <name type="common">Yeast</name>
    <name type="synonym">Torulopsis glabrata</name>
    <dbReference type="NCBI Taxonomy" id="5478"/>
    <lineage>
        <taxon>Eukaryota</taxon>
        <taxon>Fungi</taxon>
        <taxon>Dikarya</taxon>
        <taxon>Ascomycota</taxon>
        <taxon>Saccharomycotina</taxon>
        <taxon>Saccharomycetes</taxon>
        <taxon>Saccharomycetales</taxon>
        <taxon>Saccharomycetaceae</taxon>
        <taxon>Nakaseomyces</taxon>
    </lineage>
</organism>
<dbReference type="GO" id="GO:0034355">
    <property type="term" value="P:NAD+ biosynthetic process via the salvage pathway"/>
    <property type="evidence" value="ECO:0007669"/>
    <property type="project" value="EnsemblFungi"/>
</dbReference>
<dbReference type="GO" id="GO:0045437">
    <property type="term" value="F:uridine nucleosidase activity"/>
    <property type="evidence" value="ECO:0007669"/>
    <property type="project" value="EnsemblFungi"/>
</dbReference>
<name>Q0JW44_CANGB</name>
<sequence>MTATEIPIWLDCDPGHDDAVAILLACCLPAFKLVGLSTCFGNAPPENTDYNARSLLTALGKTDVPVYLGAQRPWIRKPHYAPDIHGETGLDGTSLLPVPVVEVNKEVNFIDAIEKAILESDGELSFVSTGATTTIATVLREKPYLLEKIKYISIMGGGLGVGNVNKGLSAEFNVWIDPHAAKFLLTDPGIKRKCILIPLNLTHKALATDEVMKRVLGDGKSNIRRLFYDLFLFFKKTYEHAQGFESGPPIHDPLTLLPLLELYGWETKEVINFSYRRLDIDVDIDIHSDHAGKLIILNEYEQEEVQKGVIVGYELNFDYFWDKLYFCLEEAEKTSTI</sequence>
<evidence type="ECO:0000259" key="4">
    <source>
        <dbReference type="Pfam" id="PF01156"/>
    </source>
</evidence>
<dbReference type="SUPFAM" id="SSF53590">
    <property type="entry name" value="Nucleoside hydrolase"/>
    <property type="match status" value="1"/>
</dbReference>
<dbReference type="CDD" id="cd02651">
    <property type="entry name" value="nuc_hydro_IU_UC_XIUA"/>
    <property type="match status" value="1"/>
</dbReference>
<dbReference type="InterPro" id="IPR036452">
    <property type="entry name" value="Ribo_hydro-like"/>
</dbReference>